<dbReference type="Proteomes" id="UP000076842">
    <property type="component" value="Unassembled WGS sequence"/>
</dbReference>
<feature type="coiled-coil region" evidence="13">
    <location>
        <begin position="150"/>
        <end position="184"/>
    </location>
</feature>
<keyword evidence="10 14" id="KW-0472">Membrane</keyword>
<evidence type="ECO:0000313" key="17">
    <source>
        <dbReference type="Proteomes" id="UP000076842"/>
    </source>
</evidence>
<comment type="subcellular location">
    <subcellularLocation>
        <location evidence="1">Cell membrane</location>
        <topology evidence="1">Multi-pass membrane protein</topology>
    </subcellularLocation>
</comment>
<evidence type="ECO:0000256" key="9">
    <source>
        <dbReference type="ARBA" id="ARBA00023065"/>
    </source>
</evidence>
<keyword evidence="8 13" id="KW-0175">Coiled coil</keyword>
<dbReference type="InterPro" id="IPR005821">
    <property type="entry name" value="Ion_trans_dom"/>
</dbReference>
<evidence type="ECO:0000256" key="13">
    <source>
        <dbReference type="SAM" id="Coils"/>
    </source>
</evidence>
<evidence type="ECO:0000256" key="4">
    <source>
        <dbReference type="ARBA" id="ARBA00022475"/>
    </source>
</evidence>
<keyword evidence="6" id="KW-0851">Voltage-gated channel</keyword>
<dbReference type="OrthoDB" id="427456at2759"/>
<keyword evidence="5 14" id="KW-0812">Transmembrane</keyword>
<evidence type="ECO:0000256" key="6">
    <source>
        <dbReference type="ARBA" id="ARBA00022882"/>
    </source>
</evidence>
<evidence type="ECO:0000256" key="1">
    <source>
        <dbReference type="ARBA" id="ARBA00004651"/>
    </source>
</evidence>
<protein>
    <recommendedName>
        <fullName evidence="2">Voltage-gated hydrogen channel 1</fullName>
    </recommendedName>
    <alternativeName>
        <fullName evidence="12">Hydrogen voltage-gated channel 1</fullName>
    </alternativeName>
</protein>
<dbReference type="GO" id="GO:0030171">
    <property type="term" value="F:voltage-gated proton channel activity"/>
    <property type="evidence" value="ECO:0007669"/>
    <property type="project" value="InterPro"/>
</dbReference>
<evidence type="ECO:0000256" key="10">
    <source>
        <dbReference type="ARBA" id="ARBA00023136"/>
    </source>
</evidence>
<gene>
    <name evidence="16" type="ORF">CALCODRAFT_500590</name>
</gene>
<evidence type="ECO:0000256" key="2">
    <source>
        <dbReference type="ARBA" id="ARBA00015897"/>
    </source>
</evidence>
<dbReference type="STRING" id="1353952.A0A165E0A1"/>
<dbReference type="GO" id="GO:0034702">
    <property type="term" value="C:monoatomic ion channel complex"/>
    <property type="evidence" value="ECO:0007669"/>
    <property type="project" value="UniProtKB-KW"/>
</dbReference>
<evidence type="ECO:0000256" key="8">
    <source>
        <dbReference type="ARBA" id="ARBA00023054"/>
    </source>
</evidence>
<evidence type="ECO:0000313" key="16">
    <source>
        <dbReference type="EMBL" id="KZT53845.1"/>
    </source>
</evidence>
<name>A0A165E0A1_9BASI</name>
<dbReference type="PANTHER" id="PTHR46480:SF1">
    <property type="entry name" value="VOLTAGE-GATED HYDROGEN CHANNEL 1"/>
    <property type="match status" value="1"/>
</dbReference>
<dbReference type="AlphaFoldDB" id="A0A165E0A1"/>
<evidence type="ECO:0000256" key="5">
    <source>
        <dbReference type="ARBA" id="ARBA00022692"/>
    </source>
</evidence>
<accession>A0A165E0A1</accession>
<evidence type="ECO:0000259" key="15">
    <source>
        <dbReference type="Pfam" id="PF00520"/>
    </source>
</evidence>
<organism evidence="16 17">
    <name type="scientific">Calocera cornea HHB12733</name>
    <dbReference type="NCBI Taxonomy" id="1353952"/>
    <lineage>
        <taxon>Eukaryota</taxon>
        <taxon>Fungi</taxon>
        <taxon>Dikarya</taxon>
        <taxon>Basidiomycota</taxon>
        <taxon>Agaricomycotina</taxon>
        <taxon>Dacrymycetes</taxon>
        <taxon>Dacrymycetales</taxon>
        <taxon>Dacrymycetaceae</taxon>
        <taxon>Calocera</taxon>
    </lineage>
</organism>
<feature type="transmembrane region" description="Helical" evidence="14">
    <location>
        <begin position="12"/>
        <end position="35"/>
    </location>
</feature>
<keyword evidence="3" id="KW-0813">Transport</keyword>
<dbReference type="Pfam" id="PF00520">
    <property type="entry name" value="Ion_trans"/>
    <property type="match status" value="1"/>
</dbReference>
<dbReference type="InterPro" id="IPR031846">
    <property type="entry name" value="Hvcn1"/>
</dbReference>
<proteinExistence type="predicted"/>
<evidence type="ECO:0000256" key="7">
    <source>
        <dbReference type="ARBA" id="ARBA00022989"/>
    </source>
</evidence>
<dbReference type="InterPro" id="IPR027359">
    <property type="entry name" value="Volt_channel_dom_sf"/>
</dbReference>
<feature type="transmembrane region" description="Helical" evidence="14">
    <location>
        <begin position="55"/>
        <end position="75"/>
    </location>
</feature>
<keyword evidence="7 14" id="KW-1133">Transmembrane helix</keyword>
<evidence type="ECO:0000256" key="14">
    <source>
        <dbReference type="SAM" id="Phobius"/>
    </source>
</evidence>
<keyword evidence="11" id="KW-0407">Ion channel</keyword>
<dbReference type="InParanoid" id="A0A165E0A1"/>
<evidence type="ECO:0000256" key="12">
    <source>
        <dbReference type="ARBA" id="ARBA00031989"/>
    </source>
</evidence>
<keyword evidence="9" id="KW-0406">Ion transport</keyword>
<dbReference type="GO" id="GO:0005886">
    <property type="term" value="C:plasma membrane"/>
    <property type="evidence" value="ECO:0007669"/>
    <property type="project" value="UniProtKB-SubCell"/>
</dbReference>
<reference evidence="16 17" key="1">
    <citation type="journal article" date="2016" name="Mol. Biol. Evol.">
        <title>Comparative Genomics of Early-Diverging Mushroom-Forming Fungi Provides Insights into the Origins of Lignocellulose Decay Capabilities.</title>
        <authorList>
            <person name="Nagy L.G."/>
            <person name="Riley R."/>
            <person name="Tritt A."/>
            <person name="Adam C."/>
            <person name="Daum C."/>
            <person name="Floudas D."/>
            <person name="Sun H."/>
            <person name="Yadav J.S."/>
            <person name="Pangilinan J."/>
            <person name="Larsson K.H."/>
            <person name="Matsuura K."/>
            <person name="Barry K."/>
            <person name="Labutti K."/>
            <person name="Kuo R."/>
            <person name="Ohm R.A."/>
            <person name="Bhattacharya S.S."/>
            <person name="Shirouzu T."/>
            <person name="Yoshinaga Y."/>
            <person name="Martin F.M."/>
            <person name="Grigoriev I.V."/>
            <person name="Hibbett D.S."/>
        </authorList>
    </citation>
    <scope>NUCLEOTIDE SEQUENCE [LARGE SCALE GENOMIC DNA]</scope>
    <source>
        <strain evidence="16 17">HHB12733</strain>
    </source>
</reference>
<keyword evidence="17" id="KW-1185">Reference proteome</keyword>
<dbReference type="PANTHER" id="PTHR46480">
    <property type="entry name" value="F20B24.22"/>
    <property type="match status" value="1"/>
</dbReference>
<evidence type="ECO:0000256" key="11">
    <source>
        <dbReference type="ARBA" id="ARBA00023303"/>
    </source>
</evidence>
<evidence type="ECO:0000256" key="3">
    <source>
        <dbReference type="ARBA" id="ARBA00022448"/>
    </source>
</evidence>
<dbReference type="EMBL" id="KV424027">
    <property type="protein sequence ID" value="KZT53845.1"/>
    <property type="molecule type" value="Genomic_DNA"/>
</dbReference>
<feature type="domain" description="Ion transport" evidence="15">
    <location>
        <begin position="10"/>
        <end position="131"/>
    </location>
</feature>
<keyword evidence="4" id="KW-1003">Cell membrane</keyword>
<dbReference type="Gene3D" id="1.20.120.350">
    <property type="entry name" value="Voltage-gated potassium channels. Chain C"/>
    <property type="match status" value="1"/>
</dbReference>
<sequence>MWTAEKLESRTVHWFILSLIVVDSLLVVADLAYTLFQTQCPPSEELPLPLEISEYASIIISSIFVIEVPLSVWALGWEFYDPIYGVPHAPLHDVDAIVVIGTFILEVVLRGRDRELAGLFVLLRFWRIVKLVGGVAVGVGEIDEESAKRLAKARIRIKYQDKEIDRLKTENDVLKRRIAYAEQDLEG</sequence>